<dbReference type="GO" id="GO:0016757">
    <property type="term" value="F:glycosyltransferase activity"/>
    <property type="evidence" value="ECO:0007669"/>
    <property type="project" value="UniProtKB-KW"/>
</dbReference>
<dbReference type="PANTHER" id="PTHR12526:SF510">
    <property type="entry name" value="D-INOSITOL 3-PHOSPHATE GLYCOSYLTRANSFERASE"/>
    <property type="match status" value="1"/>
</dbReference>
<reference evidence="6" key="1">
    <citation type="submission" date="2017-09" db="EMBL/GenBank/DDBJ databases">
        <authorList>
            <person name="Varghese N."/>
            <person name="Submissions S."/>
        </authorList>
    </citation>
    <scope>NUCLEOTIDE SEQUENCE [LARGE SCALE GENOMIC DNA]</scope>
    <source>
        <strain evidence="6">C7</strain>
    </source>
</reference>
<dbReference type="CDD" id="cd03801">
    <property type="entry name" value="GT4_PimA-like"/>
    <property type="match status" value="1"/>
</dbReference>
<proteinExistence type="predicted"/>
<dbReference type="OrthoDB" id="9807414at2"/>
<gene>
    <name evidence="5" type="ORF">SAMN06273572_11135</name>
</gene>
<evidence type="ECO:0000256" key="2">
    <source>
        <dbReference type="ARBA" id="ARBA00022679"/>
    </source>
</evidence>
<dbReference type="SUPFAM" id="SSF53756">
    <property type="entry name" value="UDP-Glycosyltransferase/glycogen phosphorylase"/>
    <property type="match status" value="1"/>
</dbReference>
<organism evidence="5 6">
    <name type="scientific">Pontivivens marinum</name>
    <dbReference type="NCBI Taxonomy" id="1690039"/>
    <lineage>
        <taxon>Bacteria</taxon>
        <taxon>Pseudomonadati</taxon>
        <taxon>Pseudomonadota</taxon>
        <taxon>Alphaproteobacteria</taxon>
        <taxon>Rhodobacterales</taxon>
        <taxon>Paracoccaceae</taxon>
        <taxon>Pontivivens</taxon>
    </lineage>
</organism>
<evidence type="ECO:0000313" key="6">
    <source>
        <dbReference type="Proteomes" id="UP000220034"/>
    </source>
</evidence>
<name>A0A2C9CVR1_9RHOB</name>
<feature type="domain" description="Glycosyltransferase subfamily 4-like N-terminal" evidence="4">
    <location>
        <begin position="27"/>
        <end position="199"/>
    </location>
</feature>
<dbReference type="Proteomes" id="UP000220034">
    <property type="component" value="Unassembled WGS sequence"/>
</dbReference>
<dbReference type="InterPro" id="IPR001296">
    <property type="entry name" value="Glyco_trans_1"/>
</dbReference>
<dbReference type="Gene3D" id="3.40.50.2000">
    <property type="entry name" value="Glycogen Phosphorylase B"/>
    <property type="match status" value="2"/>
</dbReference>
<accession>A0A2C9CVR1</accession>
<dbReference type="Pfam" id="PF13579">
    <property type="entry name" value="Glyco_trans_4_4"/>
    <property type="match status" value="1"/>
</dbReference>
<feature type="domain" description="Glycosyl transferase family 1" evidence="3">
    <location>
        <begin position="211"/>
        <end position="359"/>
    </location>
</feature>
<dbReference type="RefSeq" id="WP_097931975.1">
    <property type="nucleotide sequence ID" value="NZ_OCTN01000011.1"/>
</dbReference>
<evidence type="ECO:0000313" key="5">
    <source>
        <dbReference type="EMBL" id="SOH95456.1"/>
    </source>
</evidence>
<sequence length="388" mass="42282">MKILILHNAYQQRGGEDAVVAAEETLLRAAGHDVDVEVVSNTDIHGLSAKVRTFLRTAYDPQREAWMRDLLARTGAEVVHIHNFFPRLTPAVHTAAAQAGVGVVQTLHNYRLLCAGAQFLREGRVCEDCLTGSILNGIRHRCYRGSLPGSLAVVNMQHQARQRETFDKHVHRFIALTDFARDKFIEGGLPAERIVVKPNFIHAPEQPEGQGRAGALFVGRLSAEKGVQVLVDAWRALPDIPLTILGDGPEADALRASSPSNVHFAGSVTPAEVRAHMLKARALMMPSLWYEGFPMTIAEAFGAGLPVIASRLGSMAEIVTPGRTGALFEPGNVQDLTDTVRATFADPDTLTQLGRAARDQFQHDFSPAANLGQLEKIYDEAKKQALRG</sequence>
<keyword evidence="1" id="KW-0328">Glycosyltransferase</keyword>
<protein>
    <submittedName>
        <fullName evidence="5">Glycosyltransferase involved in cell wall bisynthesis</fullName>
    </submittedName>
</protein>
<evidence type="ECO:0000256" key="1">
    <source>
        <dbReference type="ARBA" id="ARBA00022676"/>
    </source>
</evidence>
<dbReference type="PANTHER" id="PTHR12526">
    <property type="entry name" value="GLYCOSYLTRANSFERASE"/>
    <property type="match status" value="1"/>
</dbReference>
<evidence type="ECO:0000259" key="4">
    <source>
        <dbReference type="Pfam" id="PF13579"/>
    </source>
</evidence>
<dbReference type="Pfam" id="PF00534">
    <property type="entry name" value="Glycos_transf_1"/>
    <property type="match status" value="1"/>
</dbReference>
<dbReference type="InterPro" id="IPR028098">
    <property type="entry name" value="Glyco_trans_4-like_N"/>
</dbReference>
<dbReference type="AlphaFoldDB" id="A0A2C9CVR1"/>
<keyword evidence="6" id="KW-1185">Reference proteome</keyword>
<evidence type="ECO:0000259" key="3">
    <source>
        <dbReference type="Pfam" id="PF00534"/>
    </source>
</evidence>
<keyword evidence="2 5" id="KW-0808">Transferase</keyword>
<dbReference type="EMBL" id="OCTN01000011">
    <property type="protein sequence ID" value="SOH95456.1"/>
    <property type="molecule type" value="Genomic_DNA"/>
</dbReference>